<dbReference type="NCBIfam" id="TIGR01591">
    <property type="entry name" value="Fdh-alpha"/>
    <property type="match status" value="1"/>
</dbReference>
<dbReference type="EMBL" id="SZPV01000006">
    <property type="protein sequence ID" value="TKI67273.1"/>
    <property type="molecule type" value="Genomic_DNA"/>
</dbReference>
<dbReference type="InterPro" id="IPR009010">
    <property type="entry name" value="Asp_de-COase-like_dom_sf"/>
</dbReference>
<dbReference type="Pfam" id="PF01568">
    <property type="entry name" value="Molydop_binding"/>
    <property type="match status" value="1"/>
</dbReference>
<evidence type="ECO:0000256" key="7">
    <source>
        <dbReference type="ARBA" id="ARBA00022723"/>
    </source>
</evidence>
<dbReference type="InterPro" id="IPR036010">
    <property type="entry name" value="2Fe-2S_ferredoxin-like_sf"/>
</dbReference>
<comment type="cofactor">
    <cofactor evidence="12">
        <name>[2Fe-2S] cluster</name>
        <dbReference type="ChEBI" id="CHEBI:190135"/>
    </cofactor>
</comment>
<dbReference type="Gene3D" id="2.40.40.20">
    <property type="match status" value="1"/>
</dbReference>
<comment type="similarity">
    <text evidence="3">In the C-terminal section; belongs to the prokaryotic molybdopterin-containing oxidoreductase family.</text>
</comment>
<dbReference type="SMART" id="SM00926">
    <property type="entry name" value="Molybdop_Fe4S4"/>
    <property type="match status" value="1"/>
</dbReference>
<evidence type="ECO:0000313" key="17">
    <source>
        <dbReference type="EMBL" id="TKI67273.1"/>
    </source>
</evidence>
<keyword evidence="8" id="KW-0677">Repeat</keyword>
<comment type="cofactor">
    <cofactor evidence="2">
        <name>[4Fe-4S] cluster</name>
        <dbReference type="ChEBI" id="CHEBI:49883"/>
    </cofactor>
</comment>
<dbReference type="SUPFAM" id="SSF54292">
    <property type="entry name" value="2Fe-2S ferredoxin-like"/>
    <property type="match status" value="1"/>
</dbReference>
<evidence type="ECO:0000256" key="12">
    <source>
        <dbReference type="ARBA" id="ARBA00034078"/>
    </source>
</evidence>
<evidence type="ECO:0000259" key="14">
    <source>
        <dbReference type="PROSITE" id="PS51379"/>
    </source>
</evidence>
<feature type="domain" description="4Fe-4S Mo/W bis-MGD-type" evidence="15">
    <location>
        <begin position="257"/>
        <end position="312"/>
    </location>
</feature>
<dbReference type="RefSeq" id="WP_025219002.1">
    <property type="nucleotide sequence ID" value="NZ_CP006837.1"/>
</dbReference>
<evidence type="ECO:0000256" key="1">
    <source>
        <dbReference type="ARBA" id="ARBA00001942"/>
    </source>
</evidence>
<dbReference type="InterPro" id="IPR050123">
    <property type="entry name" value="Prok_molybdopt-oxidoreductase"/>
</dbReference>
<dbReference type="InterPro" id="IPR006478">
    <property type="entry name" value="Formate_DH_asu"/>
</dbReference>
<dbReference type="PROSITE" id="PS51379">
    <property type="entry name" value="4FE4S_FER_2"/>
    <property type="match status" value="2"/>
</dbReference>
<dbReference type="PROSITE" id="PS51839">
    <property type="entry name" value="4FE4S_HC3"/>
    <property type="match status" value="1"/>
</dbReference>
<organism evidence="17 18">
    <name type="scientific">Lysinibacillus varians</name>
    <dbReference type="NCBI Taxonomy" id="1145276"/>
    <lineage>
        <taxon>Bacteria</taxon>
        <taxon>Bacillati</taxon>
        <taxon>Bacillota</taxon>
        <taxon>Bacilli</taxon>
        <taxon>Bacillales</taxon>
        <taxon>Bacillaceae</taxon>
        <taxon>Lysinibacillus</taxon>
    </lineage>
</organism>
<dbReference type="Pfam" id="PF12838">
    <property type="entry name" value="Fer4_7"/>
    <property type="match status" value="1"/>
</dbReference>
<keyword evidence="10" id="KW-0408">Iron</keyword>
<dbReference type="Pfam" id="PF00384">
    <property type="entry name" value="Molybdopterin"/>
    <property type="match status" value="1"/>
</dbReference>
<dbReference type="InterPro" id="IPR006963">
    <property type="entry name" value="Mopterin_OxRdtase_4Fe-4S_dom"/>
</dbReference>
<dbReference type="InterPro" id="IPR006656">
    <property type="entry name" value="Mopterin_OxRdtase"/>
</dbReference>
<feature type="domain" description="4Fe-4S His(Cys)3-ligated-type" evidence="16">
    <location>
        <begin position="76"/>
        <end position="116"/>
    </location>
</feature>
<dbReference type="CDD" id="cd02753">
    <property type="entry name" value="MopB_Formate-Dh-H"/>
    <property type="match status" value="1"/>
</dbReference>
<evidence type="ECO:0000256" key="4">
    <source>
        <dbReference type="ARBA" id="ARBA00022485"/>
    </source>
</evidence>
<dbReference type="Gene3D" id="3.30.70.20">
    <property type="match status" value="1"/>
</dbReference>
<dbReference type="InterPro" id="IPR027467">
    <property type="entry name" value="MopterinOxRdtase_cofactor_BS"/>
</dbReference>
<dbReference type="Gene3D" id="3.40.228.10">
    <property type="entry name" value="Dimethylsulfoxide Reductase, domain 2"/>
    <property type="match status" value="1"/>
</dbReference>
<evidence type="ECO:0000259" key="13">
    <source>
        <dbReference type="PROSITE" id="PS51085"/>
    </source>
</evidence>
<dbReference type="InterPro" id="IPR019574">
    <property type="entry name" value="NADH_UbQ_OxRdtase_Gsu_4Fe4S-bd"/>
</dbReference>
<reference evidence="17 18" key="1">
    <citation type="submission" date="2019-04" db="EMBL/GenBank/DDBJ databases">
        <title>Lysinibacillus genome sequencing.</title>
        <authorList>
            <person name="Dunlap C."/>
        </authorList>
    </citation>
    <scope>NUCLEOTIDE SEQUENCE [LARGE SCALE GENOMIC DNA]</scope>
    <source>
        <strain evidence="17 18">NBRC 109424</strain>
    </source>
</reference>
<dbReference type="PROSITE" id="PS00551">
    <property type="entry name" value="MOLYBDOPTERIN_PROK_1"/>
    <property type="match status" value="1"/>
</dbReference>
<dbReference type="Gene3D" id="2.20.25.90">
    <property type="entry name" value="ADC-like domains"/>
    <property type="match status" value="1"/>
</dbReference>
<gene>
    <name evidence="17" type="ORF">FC752_01790</name>
</gene>
<keyword evidence="7" id="KW-0479">Metal-binding</keyword>
<evidence type="ECO:0000256" key="10">
    <source>
        <dbReference type="ARBA" id="ARBA00023004"/>
    </source>
</evidence>
<dbReference type="Gene3D" id="3.10.20.740">
    <property type="match status" value="1"/>
</dbReference>
<keyword evidence="18" id="KW-1185">Reference proteome</keyword>
<evidence type="ECO:0000259" key="15">
    <source>
        <dbReference type="PROSITE" id="PS51669"/>
    </source>
</evidence>
<dbReference type="PANTHER" id="PTHR43105:SF14">
    <property type="entry name" value="FORMATE DEHYDROGENASE H"/>
    <property type="match status" value="1"/>
</dbReference>
<name>A0ABY2TFX1_9BACI</name>
<evidence type="ECO:0000256" key="9">
    <source>
        <dbReference type="ARBA" id="ARBA00023002"/>
    </source>
</evidence>
<evidence type="ECO:0000256" key="2">
    <source>
        <dbReference type="ARBA" id="ARBA00001966"/>
    </source>
</evidence>
<evidence type="ECO:0000259" key="16">
    <source>
        <dbReference type="PROSITE" id="PS51839"/>
    </source>
</evidence>
<keyword evidence="6" id="KW-0001">2Fe-2S</keyword>
<dbReference type="InterPro" id="IPR001041">
    <property type="entry name" value="2Fe-2S_ferredoxin-type"/>
</dbReference>
<dbReference type="InterPro" id="IPR006655">
    <property type="entry name" value="Mopterin_OxRdtase_prok_CS"/>
</dbReference>
<dbReference type="PIRSF" id="PIRSF036643">
    <property type="entry name" value="FDH_alpha"/>
    <property type="match status" value="1"/>
</dbReference>
<protein>
    <submittedName>
        <fullName evidence="17">Formate dehydrogenase subunit alpha</fullName>
    </submittedName>
</protein>
<feature type="domain" description="4Fe-4S ferredoxin-type" evidence="14">
    <location>
        <begin position="181"/>
        <end position="210"/>
    </location>
</feature>
<feature type="domain" description="4Fe-4S ferredoxin-type" evidence="14">
    <location>
        <begin position="138"/>
        <end position="165"/>
    </location>
</feature>
<dbReference type="PROSITE" id="PS00198">
    <property type="entry name" value="4FE4S_FER_1"/>
    <property type="match status" value="1"/>
</dbReference>
<dbReference type="Pfam" id="PF13510">
    <property type="entry name" value="Fer2_4"/>
    <property type="match status" value="1"/>
</dbReference>
<dbReference type="SUPFAM" id="SSF53706">
    <property type="entry name" value="Formate dehydrogenase/DMSO reductase, domains 1-3"/>
    <property type="match status" value="1"/>
</dbReference>
<dbReference type="Proteomes" id="UP000308539">
    <property type="component" value="Unassembled WGS sequence"/>
</dbReference>
<keyword evidence="4" id="KW-0004">4Fe-4S</keyword>
<accession>A0ABY2TFX1</accession>
<comment type="cofactor">
    <cofactor evidence="1">
        <name>Mo-bis(molybdopterin guanine dinucleotide)</name>
        <dbReference type="ChEBI" id="CHEBI:60539"/>
    </cofactor>
</comment>
<dbReference type="Pfam" id="PF04879">
    <property type="entry name" value="Molybdop_Fe4S4"/>
    <property type="match status" value="1"/>
</dbReference>
<keyword evidence="11" id="KW-0411">Iron-sulfur</keyword>
<dbReference type="CDD" id="cd00207">
    <property type="entry name" value="fer2"/>
    <property type="match status" value="1"/>
</dbReference>
<feature type="domain" description="2Fe-2S ferredoxin-type" evidence="13">
    <location>
        <begin position="1"/>
        <end position="76"/>
    </location>
</feature>
<dbReference type="PANTHER" id="PTHR43105">
    <property type="entry name" value="RESPIRATORY NITRATE REDUCTASE"/>
    <property type="match status" value="1"/>
</dbReference>
<dbReference type="SUPFAM" id="SSF54862">
    <property type="entry name" value="4Fe-4S ferredoxins"/>
    <property type="match status" value="1"/>
</dbReference>
<proteinExistence type="inferred from homology"/>
<dbReference type="SUPFAM" id="SSF50692">
    <property type="entry name" value="ADC-like"/>
    <property type="match status" value="1"/>
</dbReference>
<dbReference type="PROSITE" id="PS51669">
    <property type="entry name" value="4FE4S_MOW_BIS_MGD"/>
    <property type="match status" value="1"/>
</dbReference>
<evidence type="ECO:0000256" key="11">
    <source>
        <dbReference type="ARBA" id="ARBA00023014"/>
    </source>
</evidence>
<evidence type="ECO:0000256" key="8">
    <source>
        <dbReference type="ARBA" id="ARBA00022737"/>
    </source>
</evidence>
<keyword evidence="9" id="KW-0560">Oxidoreductase</keyword>
<dbReference type="InterPro" id="IPR017900">
    <property type="entry name" value="4Fe4S_Fe_S_CS"/>
</dbReference>
<dbReference type="SMART" id="SM00929">
    <property type="entry name" value="NADH-G_4Fe-4S_3"/>
    <property type="match status" value="1"/>
</dbReference>
<sequence>MTQILINGVPYDVKEGATILDTINQHDIPHPQICHVPAVDPIETCDTCIVEVNGQLVRSCSTKAVEGMNVLLASDKAKAAQTEAMDRLLENHLLYCTVCDNNNGNCSLHNTAELMEIEHQKYPYKPKVEPHEVDMSHPFYRYDPNQCIACGQCVEVCQNLQVNETLSLDWEAERPRVIWDKGAAINDSSCVSCGQCVTVCPCNALMEKSMLGEAGFMTGLKQDMLDPMIHLIKEVEPGYSGIFAVSEVEAAMRSKRTKKTKTVCTFCGVGCSFEVWTKDRKILKVQPSDGPVNAISTCVKGKFGWDFINSEERITKPLIRKNNEFVESSWDEALDLIATKLGGIQQQYGPGSVGFISSSKITNEENYLIQKMARQLFATNDVDNCSRYCQSPATDGLLRTVGLGGDAGTIQDIAKAGLVIIVGANPAEGHPVLATRVKRAHKLHGQKLIVADIRKHEMAERSDIFMHPKQGTDQVWIMAVTKYIIDQGWHDEAFIQDNVLHFEDFKQVLATYTLDYAEDMTGISKETLIEVAEMIRDADGTCVLWGMGVTQNTGGSYTSAAISNLLLATGNYRRPGAGAYPLRGHNNVQGACDMGTLPNLLPGYQKVTDDEARAKFEKAYGVPIQSQPGRNNMQMLDAIMEGKMKAMYLVGEDMALVDCNANHVDEVLSQIEFFVVQDCFLSRTAQYADVILPAAPSLEKEGTFTNTERRVQRLYQVLPTLGESKADWEILQAVARRLGADWQYNHPSDIFDEMASLSPLFSQANYEVLAGWGSFCWGSHDGKDTPLLYEDGFNFPDKKARFALHDWVQPVEFEAQYDCHINNGRMLEHFHEGNLTNKSKGIQSKVPEIFVEVSPQLAKERGIEDGALLRLVSPYGALKLNALVTDRVQGNELFLPMNSVSKDSAINFLTGPAADINTSTPAYKQTKVRVEVLKAKGKTPLPRTNPRYKKRHPQNGVEVQRKWNRPGYVHLTTLNERE</sequence>
<evidence type="ECO:0000256" key="6">
    <source>
        <dbReference type="ARBA" id="ARBA00022714"/>
    </source>
</evidence>
<keyword evidence="5" id="KW-0500">Molybdenum</keyword>
<dbReference type="PROSITE" id="PS00932">
    <property type="entry name" value="MOLYBDOPTERIN_PROK_3"/>
    <property type="match status" value="1"/>
</dbReference>
<dbReference type="Gene3D" id="3.40.50.740">
    <property type="match status" value="1"/>
</dbReference>
<dbReference type="InterPro" id="IPR041924">
    <property type="entry name" value="Formate_Dh-H_N"/>
</dbReference>
<dbReference type="InterPro" id="IPR006657">
    <property type="entry name" value="MoPterin_dinucl-bd_dom"/>
</dbReference>
<dbReference type="InterPro" id="IPR017896">
    <property type="entry name" value="4Fe4S_Fe-S-bd"/>
</dbReference>
<dbReference type="PROSITE" id="PS51085">
    <property type="entry name" value="2FE2S_FER_2"/>
    <property type="match status" value="1"/>
</dbReference>
<evidence type="ECO:0000313" key="18">
    <source>
        <dbReference type="Proteomes" id="UP000308539"/>
    </source>
</evidence>
<evidence type="ECO:0000256" key="5">
    <source>
        <dbReference type="ARBA" id="ARBA00022505"/>
    </source>
</evidence>
<evidence type="ECO:0000256" key="3">
    <source>
        <dbReference type="ARBA" id="ARBA00007023"/>
    </source>
</evidence>
<dbReference type="CDD" id="cd02792">
    <property type="entry name" value="MopB_CT_Formate-Dh-Na-like"/>
    <property type="match status" value="1"/>
</dbReference>
<dbReference type="Pfam" id="PF10588">
    <property type="entry name" value="NADH-G_4Fe-4S_3"/>
    <property type="match status" value="1"/>
</dbReference>
<comment type="caution">
    <text evidence="17">The sequence shown here is derived from an EMBL/GenBank/DDBJ whole genome shotgun (WGS) entry which is preliminary data.</text>
</comment>